<sequence>MSAELLISWQGSGTNTHWLTPIKSKTRYSIIESFSEFDHLVEMPVSPQAKQQAPYQGERWQARLILIPSPKGDIKGFITSCLCPDTYPVNDLLKVYWQRWEIERGYGELKQYQLENKPVLRSKKKDGVYQE</sequence>
<evidence type="ECO:0000313" key="3">
    <source>
        <dbReference type="Proteomes" id="UP000017548"/>
    </source>
</evidence>
<dbReference type="PANTHER" id="PTHR37529:SF1">
    <property type="entry name" value="TRANSPOSASE INSG FOR INSERTION SEQUENCE ELEMENT IS4-RELATED"/>
    <property type="match status" value="1"/>
</dbReference>
<dbReference type="PANTHER" id="PTHR37529">
    <property type="entry name" value="TRANSPOSASE INSG FOR INSERTION SEQUENCE ELEMENT IS4-RELATED"/>
    <property type="match status" value="1"/>
</dbReference>
<accession>A0ABP2Z1C8</accession>
<dbReference type="InterPro" id="IPR012337">
    <property type="entry name" value="RNaseH-like_sf"/>
</dbReference>
<dbReference type="SUPFAM" id="SSF53098">
    <property type="entry name" value="Ribonuclease H-like"/>
    <property type="match status" value="1"/>
</dbReference>
<feature type="domain" description="Transposase IS4-like" evidence="1">
    <location>
        <begin position="14"/>
        <end position="119"/>
    </location>
</feature>
<name>A0ABP2Z1C8_9GAMM</name>
<keyword evidence="3" id="KW-1185">Reference proteome</keyword>
<proteinExistence type="predicted"/>
<evidence type="ECO:0000313" key="2">
    <source>
        <dbReference type="EMBL" id="ESE40440.1"/>
    </source>
</evidence>
<organism evidence="2 3">
    <name type="scientific">Shewanella decolorationis S12</name>
    <dbReference type="NCBI Taxonomy" id="1353536"/>
    <lineage>
        <taxon>Bacteria</taxon>
        <taxon>Pseudomonadati</taxon>
        <taxon>Pseudomonadota</taxon>
        <taxon>Gammaproteobacteria</taxon>
        <taxon>Alteromonadales</taxon>
        <taxon>Shewanellaceae</taxon>
        <taxon>Shewanella</taxon>
    </lineage>
</organism>
<dbReference type="EMBL" id="AXZL01000071">
    <property type="protein sequence ID" value="ESE40440.1"/>
    <property type="molecule type" value="Genomic_DNA"/>
</dbReference>
<reference evidence="2 3" key="1">
    <citation type="journal article" date="2013" name="Genome Announc.">
        <title>Draft Genome Sequence of Shewanella decolorationis S12, a Dye-Degrading Bacterium Isolated from a Wastewater Treatment Plant.</title>
        <authorList>
            <person name="Xu M."/>
            <person name="Fang Y."/>
            <person name="Liu J."/>
            <person name="Chen X."/>
            <person name="Sun G."/>
            <person name="Guo J."/>
            <person name="Hua Z."/>
            <person name="Tu Q."/>
            <person name="Wu L."/>
            <person name="Zhou J."/>
            <person name="Liu X."/>
        </authorList>
    </citation>
    <scope>NUCLEOTIDE SEQUENCE [LARGE SCALE GENOMIC DNA]</scope>
    <source>
        <strain evidence="2 3">S12</strain>
    </source>
</reference>
<gene>
    <name evidence="2" type="ORF">SHD_2890</name>
</gene>
<dbReference type="InterPro" id="IPR002559">
    <property type="entry name" value="Transposase_11"/>
</dbReference>
<dbReference type="Proteomes" id="UP000017548">
    <property type="component" value="Unassembled WGS sequence"/>
</dbReference>
<comment type="caution">
    <text evidence="2">The sequence shown here is derived from an EMBL/GenBank/DDBJ whole genome shotgun (WGS) entry which is preliminary data.</text>
</comment>
<protein>
    <submittedName>
        <fullName evidence="2">Transposase</fullName>
    </submittedName>
</protein>
<evidence type="ECO:0000259" key="1">
    <source>
        <dbReference type="Pfam" id="PF01609"/>
    </source>
</evidence>
<dbReference type="Pfam" id="PF01609">
    <property type="entry name" value="DDE_Tnp_1"/>
    <property type="match status" value="1"/>
</dbReference>